<dbReference type="PANTHER" id="PTHR43135:SF3">
    <property type="entry name" value="ALPHA-D-RIBOSE 1-METHYLPHOSPHONATE 5-TRIPHOSPHATE DIPHOSPHATASE"/>
    <property type="match status" value="1"/>
</dbReference>
<reference evidence="3" key="1">
    <citation type="journal article" date="2013" name="Mol. Plant Microbe Interact.">
        <title>Global aspects of pacC regulation of pathogenicity genes in Colletotrichum gloeosporioides as revealed by transcriptome analysis.</title>
        <authorList>
            <person name="Alkan N."/>
            <person name="Meng X."/>
            <person name="Friedlander G."/>
            <person name="Reuveni E."/>
            <person name="Sukno S."/>
            <person name="Sherman A."/>
            <person name="Thon M."/>
            <person name="Fluhr R."/>
            <person name="Prusky D."/>
        </authorList>
    </citation>
    <scope>NUCLEOTIDE SEQUENCE [LARGE SCALE GENOMIC DNA]</scope>
    <source>
        <strain evidence="3">Cg-14</strain>
    </source>
</reference>
<dbReference type="SUPFAM" id="SSF51338">
    <property type="entry name" value="Composite domain of metallo-dependent hydrolases"/>
    <property type="match status" value="1"/>
</dbReference>
<dbReference type="PANTHER" id="PTHR43135">
    <property type="entry name" value="ALPHA-D-RIBOSE 1-METHYLPHOSPHONATE 5-TRIPHOSPHATE DIPHOSPHATASE"/>
    <property type="match status" value="1"/>
</dbReference>
<proteinExistence type="predicted"/>
<dbReference type="Pfam" id="PF01979">
    <property type="entry name" value="Amidohydro_1"/>
    <property type="match status" value="1"/>
</dbReference>
<dbReference type="STRING" id="1237896.T0KNF9"/>
<organism evidence="2 3">
    <name type="scientific">Colletotrichum gloeosporioides (strain Cg-14)</name>
    <name type="common">Anthracnose fungus</name>
    <name type="synonym">Glomerella cingulata</name>
    <dbReference type="NCBI Taxonomy" id="1237896"/>
    <lineage>
        <taxon>Eukaryota</taxon>
        <taxon>Fungi</taxon>
        <taxon>Dikarya</taxon>
        <taxon>Ascomycota</taxon>
        <taxon>Pezizomycotina</taxon>
        <taxon>Sordariomycetes</taxon>
        <taxon>Hypocreomycetidae</taxon>
        <taxon>Glomerellales</taxon>
        <taxon>Glomerellaceae</taxon>
        <taxon>Colletotrichum</taxon>
        <taxon>Colletotrichum gloeosporioides species complex</taxon>
    </lineage>
</organism>
<evidence type="ECO:0000313" key="3">
    <source>
        <dbReference type="Proteomes" id="UP000015530"/>
    </source>
</evidence>
<protein>
    <submittedName>
        <fullName evidence="2">Amidohydrolase</fullName>
    </submittedName>
</protein>
<accession>T0KNF9</accession>
<sequence>MLSVIQSSRLLCQSSAELIHDGAVVINGDRIEDVGPWENIKTKWQDAPVTNLGDVTLMPGLFDCHVHLQMDPSGTNTSTDIALPDDELFPLMQRNASKLLDAGVTTARDLGARGMTAITLREMIKDGTIPGPRLQCANAPLTVAGGHAHSMGGVCEGIEGVRAEVRKRVAEGADLIKVMATGGFMTAGSHPSKARFSQVEMDAIADEAKKAGLPITTHATGTEGIERAADARFNSIEHCAWISSDGKAIFDRAVARKLVEYDIAVCPTTQSIIHISNHTIIFALKMHFSAFIISVGLMAAGSVLAAPNLAIERTPVAESIANATAMGVDVYGVIPDDAVKVTEDQYTAEPGTKAWAWIRAQIDLPNTDETRRQIEKRQGWANIGIGMFSQDWCNDQAGWVDNVIYGYNCYVDSNMYSVGISYRGLRSNEQLDFSRLSGNDWCRTYLHSAGHNTPTGCFNSQAINCFRLTVH</sequence>
<dbReference type="AlphaFoldDB" id="T0KNF9"/>
<dbReference type="GO" id="GO:0016810">
    <property type="term" value="F:hydrolase activity, acting on carbon-nitrogen (but not peptide) bonds"/>
    <property type="evidence" value="ECO:0007669"/>
    <property type="project" value="InterPro"/>
</dbReference>
<dbReference type="InterPro" id="IPR032466">
    <property type="entry name" value="Metal_Hydrolase"/>
</dbReference>
<comment type="caution">
    <text evidence="2">The sequence shown here is derived from an EMBL/GenBank/DDBJ whole genome shotgun (WGS) entry which is preliminary data.</text>
</comment>
<dbReference type="EMBL" id="AMYD01001236">
    <property type="protein sequence ID" value="EQB54058.1"/>
    <property type="molecule type" value="Genomic_DNA"/>
</dbReference>
<evidence type="ECO:0000313" key="2">
    <source>
        <dbReference type="EMBL" id="EQB54058.1"/>
    </source>
</evidence>
<dbReference type="InterPro" id="IPR051781">
    <property type="entry name" value="Metallo-dep_Hydrolase"/>
</dbReference>
<keyword evidence="2" id="KW-0378">Hydrolase</keyword>
<dbReference type="Gene3D" id="3.20.20.140">
    <property type="entry name" value="Metal-dependent hydrolases"/>
    <property type="match status" value="1"/>
</dbReference>
<dbReference type="OrthoDB" id="4790198at2759"/>
<feature type="domain" description="Amidohydrolase-related" evidence="1">
    <location>
        <begin position="56"/>
        <end position="244"/>
    </location>
</feature>
<dbReference type="InterPro" id="IPR006680">
    <property type="entry name" value="Amidohydro-rel"/>
</dbReference>
<gene>
    <name evidence="2" type="ORF">CGLO_06147</name>
</gene>
<dbReference type="Proteomes" id="UP000015530">
    <property type="component" value="Unassembled WGS sequence"/>
</dbReference>
<evidence type="ECO:0000259" key="1">
    <source>
        <dbReference type="Pfam" id="PF01979"/>
    </source>
</evidence>
<dbReference type="HOGENOM" id="CLU_580022_0_0_1"/>
<dbReference type="SUPFAM" id="SSF51556">
    <property type="entry name" value="Metallo-dependent hydrolases"/>
    <property type="match status" value="1"/>
</dbReference>
<dbReference type="InterPro" id="IPR011059">
    <property type="entry name" value="Metal-dep_hydrolase_composite"/>
</dbReference>
<name>T0KNF9_COLGC</name>